<reference evidence="4 5" key="1">
    <citation type="submission" date="2019-12" db="EMBL/GenBank/DDBJ databases">
        <title>Novel species isolated from a subtropical stream in China.</title>
        <authorList>
            <person name="Lu H."/>
        </authorList>
    </citation>
    <scope>NUCLEOTIDE SEQUENCE [LARGE SCALE GENOMIC DNA]</scope>
    <source>
        <strain evidence="4 5">FT127W</strain>
    </source>
</reference>
<dbReference type="PANTHER" id="PTHR30332:SF17">
    <property type="entry name" value="TYPE IV PILIATION SYSTEM PROTEIN DR_0774-RELATED"/>
    <property type="match status" value="1"/>
</dbReference>
<dbReference type="InterPro" id="IPR001775">
    <property type="entry name" value="GspD/PilQ"/>
</dbReference>
<evidence type="ECO:0000313" key="5">
    <source>
        <dbReference type="Proteomes" id="UP000450676"/>
    </source>
</evidence>
<dbReference type="GO" id="GO:0009306">
    <property type="term" value="P:protein secretion"/>
    <property type="evidence" value="ECO:0007669"/>
    <property type="project" value="InterPro"/>
</dbReference>
<keyword evidence="5" id="KW-1185">Reference proteome</keyword>
<feature type="region of interest" description="Disordered" evidence="2">
    <location>
        <begin position="269"/>
        <end position="297"/>
    </location>
</feature>
<accession>A0A7X4HHV1</accession>
<protein>
    <submittedName>
        <fullName evidence="4">Type II and III secretion system protein family protein</fullName>
    </submittedName>
</protein>
<feature type="non-terminal residue" evidence="4">
    <location>
        <position position="1"/>
    </location>
</feature>
<dbReference type="PRINTS" id="PR00811">
    <property type="entry name" value="BCTERIALGSPD"/>
</dbReference>
<comment type="caution">
    <text evidence="4">The sequence shown here is derived from an EMBL/GenBank/DDBJ whole genome shotgun (WGS) entry which is preliminary data.</text>
</comment>
<feature type="domain" description="Type II/III secretion system secretin-like" evidence="3">
    <location>
        <begin position="100"/>
        <end position="264"/>
    </location>
</feature>
<dbReference type="Proteomes" id="UP000450676">
    <property type="component" value="Unassembled WGS sequence"/>
</dbReference>
<sequence length="297" mass="30750">KGAQSAPAAAPGAPAAAAGPNLSRVVNLLAATAPQQVMLEVKIAEVSKTLLDKLEAGVMLHYAGGGWAATVLSNFLSGLPGGRLDLSKGDSKRITLDAERKDGLVRILAEPTVMAISGQEGSFLAGGKIFIPVAQDKDKVTLEEKEFGVGLRFTPTVLAGGRINLKVAPEVSELAREGIGISATGFAGSAILPLITTRRATTTVQLYDGQSFAIGGLIRNTQNTTVKGLPLLGELPVLGALFRSTDFQHDRSELLFVITAHLVKPLPPGEPALPTGSMAPPARGELFLGARPQGGQP</sequence>
<comment type="similarity">
    <text evidence="1">Belongs to the bacterial secretin family.</text>
</comment>
<dbReference type="InterPro" id="IPR004846">
    <property type="entry name" value="T2SS/T3SS_dom"/>
</dbReference>
<dbReference type="Pfam" id="PF00263">
    <property type="entry name" value="Secretin"/>
    <property type="match status" value="1"/>
</dbReference>
<dbReference type="RefSeq" id="WP_371869420.1">
    <property type="nucleotide sequence ID" value="NZ_WWCU01000105.1"/>
</dbReference>
<gene>
    <name evidence="4" type="ORF">GTP77_29730</name>
</gene>
<dbReference type="EMBL" id="WWCU01000105">
    <property type="protein sequence ID" value="MYN11489.1"/>
    <property type="molecule type" value="Genomic_DNA"/>
</dbReference>
<evidence type="ECO:0000259" key="3">
    <source>
        <dbReference type="Pfam" id="PF00263"/>
    </source>
</evidence>
<dbReference type="PANTHER" id="PTHR30332">
    <property type="entry name" value="PROBABLE GENERAL SECRETION PATHWAY PROTEIN D"/>
    <property type="match status" value="1"/>
</dbReference>
<dbReference type="GO" id="GO:0015627">
    <property type="term" value="C:type II protein secretion system complex"/>
    <property type="evidence" value="ECO:0007669"/>
    <property type="project" value="TreeGrafter"/>
</dbReference>
<evidence type="ECO:0000256" key="2">
    <source>
        <dbReference type="SAM" id="MobiDB-lite"/>
    </source>
</evidence>
<dbReference type="AlphaFoldDB" id="A0A7X4HHV1"/>
<proteinExistence type="inferred from homology"/>
<organism evidence="4 5">
    <name type="scientific">Pseudoduganella aquatica</name>
    <dbReference type="NCBI Taxonomy" id="2660641"/>
    <lineage>
        <taxon>Bacteria</taxon>
        <taxon>Pseudomonadati</taxon>
        <taxon>Pseudomonadota</taxon>
        <taxon>Betaproteobacteria</taxon>
        <taxon>Burkholderiales</taxon>
        <taxon>Oxalobacteraceae</taxon>
        <taxon>Telluria group</taxon>
        <taxon>Pseudoduganella</taxon>
    </lineage>
</organism>
<evidence type="ECO:0000313" key="4">
    <source>
        <dbReference type="EMBL" id="MYN11489.1"/>
    </source>
</evidence>
<evidence type="ECO:0000256" key="1">
    <source>
        <dbReference type="RuleBase" id="RU004003"/>
    </source>
</evidence>
<name>A0A7X4HHV1_9BURK</name>
<dbReference type="InterPro" id="IPR050810">
    <property type="entry name" value="Bact_Secretion_Sys_Channel"/>
</dbReference>
<dbReference type="PRINTS" id="PR01032">
    <property type="entry name" value="PHAGEIV"/>
</dbReference>